<organism evidence="1 2">
    <name type="scientific">Candidatus Nomurabacteria bacterium CG2_30_43_9</name>
    <dbReference type="NCBI Taxonomy" id="1805283"/>
    <lineage>
        <taxon>Bacteria</taxon>
        <taxon>Candidatus Nomuraibacteriota</taxon>
    </lineage>
</organism>
<name>A0A1J5GC58_9BACT</name>
<dbReference type="EMBL" id="MNYX01000044">
    <property type="protein sequence ID" value="OIP65486.1"/>
    <property type="molecule type" value="Genomic_DNA"/>
</dbReference>
<evidence type="ECO:0000313" key="2">
    <source>
        <dbReference type="Proteomes" id="UP000182059"/>
    </source>
</evidence>
<dbReference type="Proteomes" id="UP000182059">
    <property type="component" value="Unassembled WGS sequence"/>
</dbReference>
<reference evidence="1 2" key="1">
    <citation type="journal article" date="2016" name="Environ. Microbiol.">
        <title>Genomic resolution of a cold subsurface aquifer community provides metabolic insights for novel microbes adapted to high CO concentrations.</title>
        <authorList>
            <person name="Probst A.J."/>
            <person name="Castelle C.J."/>
            <person name="Singh A."/>
            <person name="Brown C.T."/>
            <person name="Anantharaman K."/>
            <person name="Sharon I."/>
            <person name="Hug L.A."/>
            <person name="Burstein D."/>
            <person name="Emerson J.B."/>
            <person name="Thomas B.C."/>
            <person name="Banfield J.F."/>
        </authorList>
    </citation>
    <scope>NUCLEOTIDE SEQUENCE [LARGE SCALE GENOMIC DNA]</scope>
    <source>
        <strain evidence="1">CG2_30_43_9</strain>
    </source>
</reference>
<dbReference type="AlphaFoldDB" id="A0A1J5GC58"/>
<proteinExistence type="predicted"/>
<accession>A0A1J5GC58</accession>
<protein>
    <submittedName>
        <fullName evidence="1">Uncharacterized protein</fullName>
    </submittedName>
</protein>
<comment type="caution">
    <text evidence="1">The sequence shown here is derived from an EMBL/GenBank/DDBJ whole genome shotgun (WGS) entry which is preliminary data.</text>
</comment>
<gene>
    <name evidence="1" type="ORF">AUK15_01580</name>
</gene>
<dbReference type="SUPFAM" id="SSF47789">
    <property type="entry name" value="C-terminal domain of RNA polymerase alpha subunit"/>
    <property type="match status" value="1"/>
</dbReference>
<evidence type="ECO:0000313" key="1">
    <source>
        <dbReference type="EMBL" id="OIP65486.1"/>
    </source>
</evidence>
<dbReference type="Gene3D" id="1.10.150.20">
    <property type="entry name" value="5' to 3' exonuclease, C-terminal subdomain"/>
    <property type="match status" value="1"/>
</dbReference>
<sequence>MKKGGNLTGVSRMIIKYKKLRFNAEDLWKKEMRAKEAYNLEKRLRQNKEAEAEKVIEAIRLLYGIDKKTEYRLLDSPTSSLVSCKMDSNPLFVSKLDDLNLSKKATDRLKDWQKVFFIGDLVQKTGMELAIEFGHGRASVEGINEAFKIKSALDSIGLHLGIEITDWVRPPRQENQKEINVEEKNQFPTSTCL</sequence>